<dbReference type="EMBL" id="CP120353">
    <property type="protein sequence ID" value="WET64136.1"/>
    <property type="molecule type" value="Genomic_DNA"/>
</dbReference>
<dbReference type="Proteomes" id="UP001221009">
    <property type="component" value="Chromosome"/>
</dbReference>
<accession>A0AAP3VU88</accession>
<feature type="signal peptide" evidence="1">
    <location>
        <begin position="1"/>
        <end position="20"/>
    </location>
</feature>
<keyword evidence="1" id="KW-0732">Signal</keyword>
<evidence type="ECO:0000313" key="2">
    <source>
        <dbReference type="EMBL" id="MCB6519254.1"/>
    </source>
</evidence>
<reference evidence="3" key="2">
    <citation type="submission" date="2023-03" db="EMBL/GenBank/DDBJ databases">
        <title>Parabacteroides distasonis, a bacteria resistant against UC.</title>
        <authorList>
            <person name="Dai W."/>
        </authorList>
    </citation>
    <scope>NUCLEOTIDE SEQUENCE</scope>
    <source>
        <strain evidence="3">F1-28</strain>
    </source>
</reference>
<dbReference type="Proteomes" id="UP001198806">
    <property type="component" value="Unassembled WGS sequence"/>
</dbReference>
<evidence type="ECO:0000313" key="4">
    <source>
        <dbReference type="Proteomes" id="UP001198806"/>
    </source>
</evidence>
<gene>
    <name evidence="2" type="ORF">LI194_15770</name>
    <name evidence="3" type="ORF">P2T59_20955</name>
</gene>
<dbReference type="RefSeq" id="WP_147342801.1">
    <property type="nucleotide sequence ID" value="NZ_CAXVLJ010000002.1"/>
</dbReference>
<organism evidence="2 4">
    <name type="scientific">Parabacteroides distasonis</name>
    <dbReference type="NCBI Taxonomy" id="823"/>
    <lineage>
        <taxon>Bacteria</taxon>
        <taxon>Pseudomonadati</taxon>
        <taxon>Bacteroidota</taxon>
        <taxon>Bacteroidia</taxon>
        <taxon>Bacteroidales</taxon>
        <taxon>Tannerellaceae</taxon>
        <taxon>Parabacteroides</taxon>
    </lineage>
</organism>
<name>A0AAP3VU88_PARDI</name>
<protein>
    <submittedName>
        <fullName evidence="2">Uncharacterized protein</fullName>
    </submittedName>
</protein>
<evidence type="ECO:0000313" key="3">
    <source>
        <dbReference type="EMBL" id="WET64136.1"/>
    </source>
</evidence>
<dbReference type="AlphaFoldDB" id="A0AAP3VU88"/>
<sequence length="138" mass="14601">MKKVIYFALASFACTLVAFAVKPVDPVVNIVDEARVIYNVEGWYEASTGSSTFSIGSNLHIPAGTTAISVYITSPVLTSYTFTSTIKDLIIGSSNNHVTLNCAGTGFSSIIGTSIDVSGYCPATGQNETFHIAFLPSF</sequence>
<reference evidence="2" key="1">
    <citation type="submission" date="2021-10" db="EMBL/GenBank/DDBJ databases">
        <title>Collection of gut derived symbiotic bacterial strains cultured from healthy donors.</title>
        <authorList>
            <person name="Lin H."/>
            <person name="Littmann E."/>
            <person name="Kohout C."/>
            <person name="Pamer E.G."/>
        </authorList>
    </citation>
    <scope>NUCLEOTIDE SEQUENCE</scope>
    <source>
        <strain evidence="2">DFI.2.94</strain>
    </source>
</reference>
<feature type="chain" id="PRO_5042797072" evidence="1">
    <location>
        <begin position="21"/>
        <end position="138"/>
    </location>
</feature>
<proteinExistence type="predicted"/>
<evidence type="ECO:0000256" key="1">
    <source>
        <dbReference type="SAM" id="SignalP"/>
    </source>
</evidence>
<dbReference type="EMBL" id="JAJCNI010000021">
    <property type="protein sequence ID" value="MCB6519254.1"/>
    <property type="molecule type" value="Genomic_DNA"/>
</dbReference>